<reference evidence="1" key="1">
    <citation type="submission" date="2005-10" db="EMBL/GenBank/DDBJ databases">
        <title>Complete sequence of chromosome 2 of Burkholderia sp. 383.</title>
        <authorList>
            <consortium name="US DOE Joint Genome Institute"/>
            <person name="Copeland A."/>
            <person name="Lucas S."/>
            <person name="Lapidus A."/>
            <person name="Barry K."/>
            <person name="Detter J.C."/>
            <person name="Glavina T."/>
            <person name="Hammon N."/>
            <person name="Israni S."/>
            <person name="Pitluck S."/>
            <person name="Chain P."/>
            <person name="Malfatti S."/>
            <person name="Shin M."/>
            <person name="Vergez L."/>
            <person name="Schmutz J."/>
            <person name="Larimer F."/>
            <person name="Land M."/>
            <person name="Kyrpides N."/>
            <person name="Lykidis A."/>
            <person name="Richardson P."/>
        </authorList>
    </citation>
    <scope>NUCLEOTIDE SEQUENCE [LARGE SCALE GENOMIC DNA]</scope>
    <source>
        <strain evidence="1">383</strain>
    </source>
</reference>
<dbReference type="KEGG" id="bur:Bcep18194_B0924"/>
<dbReference type="InterPro" id="IPR021269">
    <property type="entry name" value="DUF2848"/>
</dbReference>
<keyword evidence="2" id="KW-1185">Reference proteome</keyword>
<dbReference type="EMBL" id="CP000152">
    <property type="protein sequence ID" value="ABB11038.1"/>
    <property type="molecule type" value="Genomic_DNA"/>
</dbReference>
<gene>
    <name evidence="1" type="ordered locus">Bcep18194_B0924</name>
</gene>
<organism evidence="1 2">
    <name type="scientific">Burkholderia lata (strain ATCC 17760 / DSM 23089 / LMG 22485 / NCIMB 9086 / R18194 / 383)</name>
    <dbReference type="NCBI Taxonomy" id="482957"/>
    <lineage>
        <taxon>Bacteria</taxon>
        <taxon>Pseudomonadati</taxon>
        <taxon>Pseudomonadota</taxon>
        <taxon>Betaproteobacteria</taxon>
        <taxon>Burkholderiales</taxon>
        <taxon>Burkholderiaceae</taxon>
        <taxon>Burkholderia</taxon>
        <taxon>Burkholderia cepacia complex</taxon>
    </lineage>
</organism>
<evidence type="ECO:0008006" key="3">
    <source>
        <dbReference type="Google" id="ProtNLM"/>
    </source>
</evidence>
<dbReference type="Proteomes" id="UP000002705">
    <property type="component" value="Chromosome 2"/>
</dbReference>
<dbReference type="PATRIC" id="fig|482957.22.peg.4560"/>
<evidence type="ECO:0000313" key="1">
    <source>
        <dbReference type="EMBL" id="ABB11038.1"/>
    </source>
</evidence>
<dbReference type="HOGENOM" id="CLU_074521_0_0_4"/>
<protein>
    <recommendedName>
        <fullName evidence="3">DUF2848 domain-containing protein</fullName>
    </recommendedName>
</protein>
<dbReference type="AlphaFoldDB" id="Q398S3"/>
<dbReference type="Pfam" id="PF11010">
    <property type="entry name" value="DUF2848"/>
    <property type="match status" value="1"/>
</dbReference>
<accession>Q398S3</accession>
<proteinExistence type="predicted"/>
<evidence type="ECO:0000313" key="2">
    <source>
        <dbReference type="Proteomes" id="UP000002705"/>
    </source>
</evidence>
<sequence length="251" mass="26994">MSVAASRFIPSHFNRITRMPTLSFNVISRQHAPATVDVEIERVVIAGWAGRDPAAIQAHIDELAALGVAPPSTTPCFYRVSAALLTQAPSIGVLGARSGGEIECVLLDSPAGTLVTVGSDHTDREVEAYGVAVSKQVCAKPLGRDAWRYADVADHWDAIEMRAWLISRDGERTAYQHGAVSGLLAPEGLWQRFDDRRTMPARSAMYGGTVAVHGAIAAMGDGDAFEMELHDPVLGRSLRHRYAVEVLPVVA</sequence>
<name>Q398S3_BURL3</name>